<feature type="compositionally biased region" description="Polar residues" evidence="1">
    <location>
        <begin position="22"/>
        <end position="38"/>
    </location>
</feature>
<feature type="region of interest" description="Disordered" evidence="1">
    <location>
        <begin position="61"/>
        <end position="82"/>
    </location>
</feature>
<evidence type="ECO:0000256" key="1">
    <source>
        <dbReference type="SAM" id="MobiDB-lite"/>
    </source>
</evidence>
<comment type="caution">
    <text evidence="2">The sequence shown here is derived from an EMBL/GenBank/DDBJ whole genome shotgun (WGS) entry which is preliminary data.</text>
</comment>
<dbReference type="EMBL" id="JAULSO010000001">
    <property type="protein sequence ID" value="KAK3692000.1"/>
    <property type="molecule type" value="Genomic_DNA"/>
</dbReference>
<gene>
    <name evidence="2" type="ORF">B0T22DRAFT_567</name>
</gene>
<protein>
    <submittedName>
        <fullName evidence="2">Uncharacterized protein</fullName>
    </submittedName>
</protein>
<accession>A0AAE0XEM5</accession>
<name>A0AAE0XEM5_9PEZI</name>
<reference evidence="2" key="1">
    <citation type="journal article" date="2023" name="Mol. Phylogenet. Evol.">
        <title>Genome-scale phylogeny and comparative genomics of the fungal order Sordariales.</title>
        <authorList>
            <person name="Hensen N."/>
            <person name="Bonometti L."/>
            <person name="Westerberg I."/>
            <person name="Brannstrom I.O."/>
            <person name="Guillou S."/>
            <person name="Cros-Aarteil S."/>
            <person name="Calhoun S."/>
            <person name="Haridas S."/>
            <person name="Kuo A."/>
            <person name="Mondo S."/>
            <person name="Pangilinan J."/>
            <person name="Riley R."/>
            <person name="LaButti K."/>
            <person name="Andreopoulos B."/>
            <person name="Lipzen A."/>
            <person name="Chen C."/>
            <person name="Yan M."/>
            <person name="Daum C."/>
            <person name="Ng V."/>
            <person name="Clum A."/>
            <person name="Steindorff A."/>
            <person name="Ohm R.A."/>
            <person name="Martin F."/>
            <person name="Silar P."/>
            <person name="Natvig D.O."/>
            <person name="Lalanne C."/>
            <person name="Gautier V."/>
            <person name="Ament-Velasquez S.L."/>
            <person name="Kruys A."/>
            <person name="Hutchinson M.I."/>
            <person name="Powell A.J."/>
            <person name="Barry K."/>
            <person name="Miller A.N."/>
            <person name="Grigoriev I.V."/>
            <person name="Debuchy R."/>
            <person name="Gladieux P."/>
            <person name="Hiltunen Thoren M."/>
            <person name="Johannesson H."/>
        </authorList>
    </citation>
    <scope>NUCLEOTIDE SEQUENCE</scope>
    <source>
        <strain evidence="2">CBS 314.62</strain>
    </source>
</reference>
<dbReference type="Proteomes" id="UP001270362">
    <property type="component" value="Unassembled WGS sequence"/>
</dbReference>
<feature type="compositionally biased region" description="Gly residues" evidence="1">
    <location>
        <begin position="1"/>
        <end position="10"/>
    </location>
</feature>
<evidence type="ECO:0000313" key="3">
    <source>
        <dbReference type="Proteomes" id="UP001270362"/>
    </source>
</evidence>
<organism evidence="2 3">
    <name type="scientific">Podospora appendiculata</name>
    <dbReference type="NCBI Taxonomy" id="314037"/>
    <lineage>
        <taxon>Eukaryota</taxon>
        <taxon>Fungi</taxon>
        <taxon>Dikarya</taxon>
        <taxon>Ascomycota</taxon>
        <taxon>Pezizomycotina</taxon>
        <taxon>Sordariomycetes</taxon>
        <taxon>Sordariomycetidae</taxon>
        <taxon>Sordariales</taxon>
        <taxon>Podosporaceae</taxon>
        <taxon>Podospora</taxon>
    </lineage>
</organism>
<evidence type="ECO:0000313" key="2">
    <source>
        <dbReference type="EMBL" id="KAK3692000.1"/>
    </source>
</evidence>
<proteinExistence type="predicted"/>
<dbReference type="AlphaFoldDB" id="A0AAE0XEM5"/>
<sequence>MSGAGDGGGPDSRARDFATDPIATSTQPELPSTAATSSPLRVHCASGPLHIDTSIPAVTSLASPRDQNSHAPTRSDTELTHSVAFTPSIRRRQGRSGTFRTVEDFDAFETVRPGWHRMSPSSLPLLSQAIGC</sequence>
<feature type="region of interest" description="Disordered" evidence="1">
    <location>
        <begin position="1"/>
        <end position="38"/>
    </location>
</feature>
<keyword evidence="3" id="KW-1185">Reference proteome</keyword>
<reference evidence="2" key="2">
    <citation type="submission" date="2023-06" db="EMBL/GenBank/DDBJ databases">
        <authorList>
            <consortium name="Lawrence Berkeley National Laboratory"/>
            <person name="Haridas S."/>
            <person name="Hensen N."/>
            <person name="Bonometti L."/>
            <person name="Westerberg I."/>
            <person name="Brannstrom I.O."/>
            <person name="Guillou S."/>
            <person name="Cros-Aarteil S."/>
            <person name="Calhoun S."/>
            <person name="Kuo A."/>
            <person name="Mondo S."/>
            <person name="Pangilinan J."/>
            <person name="Riley R."/>
            <person name="Labutti K."/>
            <person name="Andreopoulos B."/>
            <person name="Lipzen A."/>
            <person name="Chen C."/>
            <person name="Yanf M."/>
            <person name="Daum C."/>
            <person name="Ng V."/>
            <person name="Clum A."/>
            <person name="Steindorff A."/>
            <person name="Ohm R."/>
            <person name="Martin F."/>
            <person name="Silar P."/>
            <person name="Natvig D."/>
            <person name="Lalanne C."/>
            <person name="Gautier V."/>
            <person name="Ament-Velasquez S.L."/>
            <person name="Kruys A."/>
            <person name="Hutchinson M.I."/>
            <person name="Powell A.J."/>
            <person name="Barry K."/>
            <person name="Miller A.N."/>
            <person name="Grigoriev I.V."/>
            <person name="Debuchy R."/>
            <person name="Gladieux P."/>
            <person name="Thoren M.H."/>
            <person name="Johannesson H."/>
        </authorList>
    </citation>
    <scope>NUCLEOTIDE SEQUENCE</scope>
    <source>
        <strain evidence="2">CBS 314.62</strain>
    </source>
</reference>
<feature type="compositionally biased region" description="Polar residues" evidence="1">
    <location>
        <begin position="61"/>
        <end position="72"/>
    </location>
</feature>